<feature type="region of interest" description="Disordered" evidence="14">
    <location>
        <begin position="896"/>
        <end position="924"/>
    </location>
</feature>
<dbReference type="InterPro" id="IPR044440">
    <property type="entry name" value="GABAb_receptor_plant_PBP1"/>
</dbReference>
<evidence type="ECO:0000313" key="18">
    <source>
        <dbReference type="Proteomes" id="UP000827721"/>
    </source>
</evidence>
<proteinExistence type="inferred from homology"/>
<evidence type="ECO:0000256" key="4">
    <source>
        <dbReference type="ARBA" id="ARBA00022692"/>
    </source>
</evidence>
<dbReference type="SMART" id="SM00079">
    <property type="entry name" value="PBPe"/>
    <property type="match status" value="1"/>
</dbReference>
<evidence type="ECO:0000313" key="17">
    <source>
        <dbReference type="EMBL" id="KAH7557358.1"/>
    </source>
</evidence>
<keyword evidence="3 13" id="KW-0813">Transport</keyword>
<evidence type="ECO:0000256" key="3">
    <source>
        <dbReference type="ARBA" id="ARBA00022448"/>
    </source>
</evidence>
<name>A0ABQ8HFF5_9ROSI</name>
<feature type="transmembrane region" description="Helical" evidence="15">
    <location>
        <begin position="843"/>
        <end position="860"/>
    </location>
</feature>
<dbReference type="SUPFAM" id="SSF53822">
    <property type="entry name" value="Periplasmic binding protein-like I"/>
    <property type="match status" value="1"/>
</dbReference>
<dbReference type="Pfam" id="PF00060">
    <property type="entry name" value="Lig_chan"/>
    <property type="match status" value="1"/>
</dbReference>
<feature type="transmembrane region" description="Helical" evidence="15">
    <location>
        <begin position="653"/>
        <end position="672"/>
    </location>
</feature>
<dbReference type="CDD" id="cd19990">
    <property type="entry name" value="PBP1_GABAb_receptor_plant"/>
    <property type="match status" value="1"/>
</dbReference>
<gene>
    <name evidence="17" type="ORF">JRO89_XS11G0130700</name>
</gene>
<dbReference type="InterPro" id="IPR017103">
    <property type="entry name" value="Iontropic_Glu_rcpt_pln"/>
</dbReference>
<comment type="similarity">
    <text evidence="2 13">Belongs to the glutamate-gated ion channel (TC 1.A.10.1) family.</text>
</comment>
<keyword evidence="7 13" id="KW-0406">Ion transport</keyword>
<organism evidence="17 18">
    <name type="scientific">Xanthoceras sorbifolium</name>
    <dbReference type="NCBI Taxonomy" id="99658"/>
    <lineage>
        <taxon>Eukaryota</taxon>
        <taxon>Viridiplantae</taxon>
        <taxon>Streptophyta</taxon>
        <taxon>Embryophyta</taxon>
        <taxon>Tracheophyta</taxon>
        <taxon>Spermatophyta</taxon>
        <taxon>Magnoliopsida</taxon>
        <taxon>eudicotyledons</taxon>
        <taxon>Gunneridae</taxon>
        <taxon>Pentapetalae</taxon>
        <taxon>rosids</taxon>
        <taxon>malvids</taxon>
        <taxon>Sapindales</taxon>
        <taxon>Sapindaceae</taxon>
        <taxon>Xanthoceroideae</taxon>
        <taxon>Xanthoceras</taxon>
    </lineage>
</organism>
<keyword evidence="5" id="KW-0732">Signal</keyword>
<comment type="function">
    <text evidence="13">Glutamate-gated receptor that probably acts as non-selective cation channel.</text>
</comment>
<evidence type="ECO:0000256" key="1">
    <source>
        <dbReference type="ARBA" id="ARBA00004141"/>
    </source>
</evidence>
<comment type="caution">
    <text evidence="17">The sequence shown here is derived from an EMBL/GenBank/DDBJ whole genome shotgun (WGS) entry which is preliminary data.</text>
</comment>
<evidence type="ECO:0000256" key="13">
    <source>
        <dbReference type="PIRNR" id="PIRNR037090"/>
    </source>
</evidence>
<feature type="domain" description="Ionotropic glutamate receptor C-terminal" evidence="16">
    <location>
        <begin position="480"/>
        <end position="820"/>
    </location>
</feature>
<dbReference type="SUPFAM" id="SSF53850">
    <property type="entry name" value="Periplasmic binding protein-like II"/>
    <property type="match status" value="1"/>
</dbReference>
<reference evidence="17 18" key="1">
    <citation type="submission" date="2021-02" db="EMBL/GenBank/DDBJ databases">
        <title>Plant Genome Project.</title>
        <authorList>
            <person name="Zhang R.-G."/>
        </authorList>
    </citation>
    <scope>NUCLEOTIDE SEQUENCE [LARGE SCALE GENOMIC DNA]</scope>
    <source>
        <tissue evidence="17">Leaves</tissue>
    </source>
</reference>
<dbReference type="Pfam" id="PF01094">
    <property type="entry name" value="ANF_receptor"/>
    <property type="match status" value="1"/>
</dbReference>
<evidence type="ECO:0000256" key="5">
    <source>
        <dbReference type="ARBA" id="ARBA00022729"/>
    </source>
</evidence>
<evidence type="ECO:0000256" key="7">
    <source>
        <dbReference type="ARBA" id="ARBA00023065"/>
    </source>
</evidence>
<dbReference type="InterPro" id="IPR019594">
    <property type="entry name" value="Glu/Gly-bd"/>
</dbReference>
<comment type="subcellular location">
    <subcellularLocation>
        <location evidence="1">Membrane</location>
        <topology evidence="1">Multi-pass membrane protein</topology>
    </subcellularLocation>
</comment>
<keyword evidence="10" id="KW-0325">Glycoprotein</keyword>
<feature type="transmembrane region" description="Helical" evidence="15">
    <location>
        <begin position="6"/>
        <end position="24"/>
    </location>
</feature>
<evidence type="ECO:0000256" key="12">
    <source>
        <dbReference type="ARBA" id="ARBA00023303"/>
    </source>
</evidence>
<keyword evidence="12 13" id="KW-0407">Ion channel</keyword>
<evidence type="ECO:0000256" key="11">
    <source>
        <dbReference type="ARBA" id="ARBA00023286"/>
    </source>
</evidence>
<dbReference type="InterPro" id="IPR028082">
    <property type="entry name" value="Peripla_BP_I"/>
</dbReference>
<keyword evidence="11 13" id="KW-1071">Ligand-gated ion channel</keyword>
<evidence type="ECO:0000256" key="8">
    <source>
        <dbReference type="ARBA" id="ARBA00023136"/>
    </source>
</evidence>
<keyword evidence="4 15" id="KW-0812">Transmembrane</keyword>
<evidence type="ECO:0000256" key="6">
    <source>
        <dbReference type="ARBA" id="ARBA00022989"/>
    </source>
</evidence>
<dbReference type="EMBL" id="JAFEMO010000011">
    <property type="protein sequence ID" value="KAH7557358.1"/>
    <property type="molecule type" value="Genomic_DNA"/>
</dbReference>
<dbReference type="InterPro" id="IPR015683">
    <property type="entry name" value="Ionotropic_Glu_rcpt"/>
</dbReference>
<sequence>MLVRQVTMKIFWLMVLIIFYKELFLHGIISAHASTITKVINIGAVLSFETNIGKVAKVAIEAAIKDVNSDSTTLVGTKLNVAMQDSNQSGILAIAEALKYMEGETVAIIGPQDSVTAHVVCHVSNELQVPLLSFSASDPTLSSLQFPYFVRTGQSDLYQMAAITELIDYYGWREVIAIYGDDEHGRNGVAALGDKLAAKRCKITFKAPLRAVATKDEITDLLIKVALTESRILVVHTSASWGLELFHIAQYLGMVGSGYVWIATDWLSTAMDTNSLLSQDIMEDIQGVLSLRMHTPDSVLRRRFVSRWKNLTNGEKSNGPIGLNTYGLYAYDTVWLLAYALESFFRQGGNISFSKDSRLLEVRGGKLHLDAMNIFDGGNLLLRSIFEVNMTGLSGSIKYNSDGDLMDPAYELINVIGTGYKRIGYWSNHSGLSVVPLEAVSRKQPNFSSSNQRLYSVIWPGQTTQKPRGWVFPNSGRHLRIGVPRRVSFREFVSVIGTDTITGFCIDVFTAALNLLPYAVPYKFIPFGDGHNNPSGTELVRLITAGVYDAAVGDIAIITNRTRMVDFTQPYIASGLVVVAPVWKLNSNAWAFLRPFSPLMWGVIVVFFLAVGAIVWTLEHRQNDDFRGPPKRQVVTVLWFSFSTTFFAHRENIVSSLGRLVIIVWLFVVFIIKSNYTASLTSILTVQQLSSPIKGIDGLKSSNDPIGYQQGSFARNYLVDELNIDESRLVPFNSADEYAKALKDGPHKGGVAAVVDDRAYIELFLSTRCEFSIVGQEFTKNGWGFAFPRDSPLAVDMSTAILKLSENGDLQRIHDKWLLRSACTLQGAKLEVDRLQLNSFRGLFLLCGLASMAALFIYLIQTLRQFSRHHPEDIESGQSSRSTRIQTFLSFVDEKEVKSRSKRRNIERTPNRKDEGRLSNASSN</sequence>
<evidence type="ECO:0000256" key="10">
    <source>
        <dbReference type="ARBA" id="ARBA00023180"/>
    </source>
</evidence>
<keyword evidence="8 13" id="KW-0472">Membrane</keyword>
<evidence type="ECO:0000256" key="15">
    <source>
        <dbReference type="SAM" id="Phobius"/>
    </source>
</evidence>
<evidence type="ECO:0000256" key="2">
    <source>
        <dbReference type="ARBA" id="ARBA00008685"/>
    </source>
</evidence>
<dbReference type="CDD" id="cd13686">
    <property type="entry name" value="GluR_Plant"/>
    <property type="match status" value="1"/>
</dbReference>
<dbReference type="Pfam" id="PF10613">
    <property type="entry name" value="Lig_chan-Glu_bd"/>
    <property type="match status" value="1"/>
</dbReference>
<keyword evidence="9 13" id="KW-0675">Receptor</keyword>
<keyword evidence="18" id="KW-1185">Reference proteome</keyword>
<protein>
    <recommendedName>
        <fullName evidence="13">Glutamate receptor</fullName>
    </recommendedName>
</protein>
<dbReference type="InterPro" id="IPR001828">
    <property type="entry name" value="ANF_lig-bd_rcpt"/>
</dbReference>
<feature type="transmembrane region" description="Helical" evidence="15">
    <location>
        <begin position="599"/>
        <end position="618"/>
    </location>
</feature>
<dbReference type="Gene3D" id="3.40.50.2300">
    <property type="match status" value="2"/>
</dbReference>
<evidence type="ECO:0000256" key="9">
    <source>
        <dbReference type="ARBA" id="ARBA00023170"/>
    </source>
</evidence>
<dbReference type="PANTHER" id="PTHR18966">
    <property type="entry name" value="IONOTROPIC GLUTAMATE RECEPTOR"/>
    <property type="match status" value="1"/>
</dbReference>
<dbReference type="Gene3D" id="1.10.287.70">
    <property type="match status" value="1"/>
</dbReference>
<dbReference type="PRINTS" id="PR01176">
    <property type="entry name" value="GABABRECEPTR"/>
</dbReference>
<dbReference type="Proteomes" id="UP000827721">
    <property type="component" value="Unassembled WGS sequence"/>
</dbReference>
<keyword evidence="6 15" id="KW-1133">Transmembrane helix</keyword>
<dbReference type="InterPro" id="IPR001320">
    <property type="entry name" value="Iontro_rcpt_C"/>
</dbReference>
<dbReference type="PIRSF" id="PIRSF037090">
    <property type="entry name" value="Iontro_Glu-like_rcpt_pln"/>
    <property type="match status" value="1"/>
</dbReference>
<dbReference type="Gene3D" id="3.40.190.10">
    <property type="entry name" value="Periplasmic binding protein-like II"/>
    <property type="match status" value="3"/>
</dbReference>
<accession>A0ABQ8HFF5</accession>
<evidence type="ECO:0000259" key="16">
    <source>
        <dbReference type="SMART" id="SM00079"/>
    </source>
</evidence>
<evidence type="ECO:0000256" key="14">
    <source>
        <dbReference type="SAM" id="MobiDB-lite"/>
    </source>
</evidence>
<feature type="compositionally biased region" description="Basic and acidic residues" evidence="14">
    <location>
        <begin position="896"/>
        <end position="917"/>
    </location>
</feature>